<sequence length="329" mass="36086">MKGTGLDIGTNMLVAATMGEDGKPIYKRQRDAFFTITPRSEVNKKSIRTALESRRANFIIDGEDFIIVGEDALRMANERNMEARRPMSGGVLSPKEKSSLPMIKLIIKSIIGQGEGSDKLVFSIPAEPVDGNFDIFYHEAMIKSYLKEMGFNATSLNEGFAIAFSELLDDSLTGMCISFGAGMANSVVVYDGDPVLQFSVTKGGDWIDQAVGKALDLSASMVQIEKEESNIDLLKPEGKIQEAIAVYYGVLISYALDNIIFELKRSKLPLFRNPVPIVVSGGLVLATNFIEKFRAEAATKKFPFEIKEIRRAKDPMNCVANGCLMAAIL</sequence>
<dbReference type="InterPro" id="IPR043129">
    <property type="entry name" value="ATPase_NBD"/>
</dbReference>
<dbReference type="Gene3D" id="3.30.420.40">
    <property type="match status" value="1"/>
</dbReference>
<proteinExistence type="predicted"/>
<evidence type="ECO:0008006" key="2">
    <source>
        <dbReference type="Google" id="ProtNLM"/>
    </source>
</evidence>
<dbReference type="EMBL" id="LAZR01011362">
    <property type="protein sequence ID" value="KKM62107.1"/>
    <property type="molecule type" value="Genomic_DNA"/>
</dbReference>
<dbReference type="AlphaFoldDB" id="A0A0F9LYI2"/>
<comment type="caution">
    <text evidence="1">The sequence shown here is derived from an EMBL/GenBank/DDBJ whole genome shotgun (WGS) entry which is preliminary data.</text>
</comment>
<dbReference type="SUPFAM" id="SSF53067">
    <property type="entry name" value="Actin-like ATPase domain"/>
    <property type="match status" value="1"/>
</dbReference>
<dbReference type="InterPro" id="IPR057363">
    <property type="entry name" value="Volactin"/>
</dbReference>
<protein>
    <recommendedName>
        <fullName evidence="2">SHS2 domain-containing protein</fullName>
    </recommendedName>
</protein>
<evidence type="ECO:0000313" key="1">
    <source>
        <dbReference type="EMBL" id="KKM62107.1"/>
    </source>
</evidence>
<accession>A0A0F9LYI2</accession>
<reference evidence="1" key="1">
    <citation type="journal article" date="2015" name="Nature">
        <title>Complex archaea that bridge the gap between prokaryotes and eukaryotes.</title>
        <authorList>
            <person name="Spang A."/>
            <person name="Saw J.H."/>
            <person name="Jorgensen S.L."/>
            <person name="Zaremba-Niedzwiedzka K."/>
            <person name="Martijn J."/>
            <person name="Lind A.E."/>
            <person name="van Eijk R."/>
            <person name="Schleper C."/>
            <person name="Guy L."/>
            <person name="Ettema T.J."/>
        </authorList>
    </citation>
    <scope>NUCLEOTIDE SEQUENCE</scope>
</reference>
<dbReference type="Pfam" id="PF25216">
    <property type="entry name" value="Volactin"/>
    <property type="match status" value="1"/>
</dbReference>
<gene>
    <name evidence="1" type="ORF">LCGC14_1525010</name>
</gene>
<organism evidence="1">
    <name type="scientific">marine sediment metagenome</name>
    <dbReference type="NCBI Taxonomy" id="412755"/>
    <lineage>
        <taxon>unclassified sequences</taxon>
        <taxon>metagenomes</taxon>
        <taxon>ecological metagenomes</taxon>
    </lineage>
</organism>
<name>A0A0F9LYI2_9ZZZZ</name>